<keyword evidence="2" id="KW-1185">Reference proteome</keyword>
<comment type="caution">
    <text evidence="1">The sequence shown here is derived from an EMBL/GenBank/DDBJ whole genome shotgun (WGS) entry which is preliminary data.</text>
</comment>
<gene>
    <name evidence="1" type="ORF">Pmani_003296</name>
</gene>
<evidence type="ECO:0000313" key="1">
    <source>
        <dbReference type="EMBL" id="KAK4326150.1"/>
    </source>
</evidence>
<name>A0AAE1UPI5_9EUCA</name>
<accession>A0AAE1UPI5</accession>
<reference evidence="1" key="1">
    <citation type="submission" date="2023-11" db="EMBL/GenBank/DDBJ databases">
        <title>Genome assemblies of two species of porcelain crab, Petrolisthes cinctipes and Petrolisthes manimaculis (Anomura: Porcellanidae).</title>
        <authorList>
            <person name="Angst P."/>
        </authorList>
    </citation>
    <scope>NUCLEOTIDE SEQUENCE</scope>
    <source>
        <strain evidence="1">PB745_02</strain>
        <tissue evidence="1">Gill</tissue>
    </source>
</reference>
<proteinExistence type="predicted"/>
<dbReference type="Proteomes" id="UP001292094">
    <property type="component" value="Unassembled WGS sequence"/>
</dbReference>
<evidence type="ECO:0000313" key="2">
    <source>
        <dbReference type="Proteomes" id="UP001292094"/>
    </source>
</evidence>
<dbReference type="AlphaFoldDB" id="A0AAE1UPI5"/>
<dbReference type="EMBL" id="JAWZYT010000241">
    <property type="protein sequence ID" value="KAK4326150.1"/>
    <property type="molecule type" value="Genomic_DNA"/>
</dbReference>
<sequence>MADPQTDWEVCGQRRSRAHRVAELVALREEQRQVALDRRRTRLRALLEEEEARLQHELQLRVQHYQQQEFEDRQQVATATREKEEEARLKQVEVADEQRRREASHQYREEYWRQVQRYINETRPLDIALRNHIRNTYGLQVKRH</sequence>
<protein>
    <submittedName>
        <fullName evidence="1">Uncharacterized protein</fullName>
    </submittedName>
</protein>
<organism evidence="1 2">
    <name type="scientific">Petrolisthes manimaculis</name>
    <dbReference type="NCBI Taxonomy" id="1843537"/>
    <lineage>
        <taxon>Eukaryota</taxon>
        <taxon>Metazoa</taxon>
        <taxon>Ecdysozoa</taxon>
        <taxon>Arthropoda</taxon>
        <taxon>Crustacea</taxon>
        <taxon>Multicrustacea</taxon>
        <taxon>Malacostraca</taxon>
        <taxon>Eumalacostraca</taxon>
        <taxon>Eucarida</taxon>
        <taxon>Decapoda</taxon>
        <taxon>Pleocyemata</taxon>
        <taxon>Anomura</taxon>
        <taxon>Galatheoidea</taxon>
        <taxon>Porcellanidae</taxon>
        <taxon>Petrolisthes</taxon>
    </lineage>
</organism>